<evidence type="ECO:0000259" key="5">
    <source>
        <dbReference type="SMART" id="SM00903"/>
    </source>
</evidence>
<comment type="similarity">
    <text evidence="4">Belongs to the flavoredoxin family.</text>
</comment>
<dbReference type="Pfam" id="PF01613">
    <property type="entry name" value="Flavin_Reduct"/>
    <property type="match status" value="1"/>
</dbReference>
<proteinExistence type="inferred from homology"/>
<keyword evidence="7" id="KW-1185">Reference proteome</keyword>
<comment type="caution">
    <text evidence="6">The sequence shown here is derived from an EMBL/GenBank/DDBJ whole genome shotgun (WGS) entry which is preliminary data.</text>
</comment>
<evidence type="ECO:0000256" key="1">
    <source>
        <dbReference type="ARBA" id="ARBA00001917"/>
    </source>
</evidence>
<gene>
    <name evidence="6" type="ORF">GCM10011339_27350</name>
</gene>
<name>A0ABQ1V3J2_9BACT</name>
<dbReference type="InterPro" id="IPR012349">
    <property type="entry name" value="Split_barrel_FMN-bd"/>
</dbReference>
<evidence type="ECO:0000313" key="7">
    <source>
        <dbReference type="Proteomes" id="UP000647339"/>
    </source>
</evidence>
<dbReference type="Gene3D" id="2.30.110.10">
    <property type="entry name" value="Electron Transport, Fmn-binding Protein, Chain A"/>
    <property type="match status" value="1"/>
</dbReference>
<feature type="domain" description="Flavin reductase like" evidence="5">
    <location>
        <begin position="21"/>
        <end position="179"/>
    </location>
</feature>
<evidence type="ECO:0000313" key="6">
    <source>
        <dbReference type="EMBL" id="GGF37324.1"/>
    </source>
</evidence>
<protein>
    <submittedName>
        <fullName evidence="6">Flavin reductase</fullName>
    </submittedName>
</protein>
<organism evidence="6 7">
    <name type="scientific">Echinicola rosea</name>
    <dbReference type="NCBI Taxonomy" id="1807691"/>
    <lineage>
        <taxon>Bacteria</taxon>
        <taxon>Pseudomonadati</taxon>
        <taxon>Bacteroidota</taxon>
        <taxon>Cytophagia</taxon>
        <taxon>Cytophagales</taxon>
        <taxon>Cyclobacteriaceae</taxon>
        <taxon>Echinicola</taxon>
    </lineage>
</organism>
<comment type="cofactor">
    <cofactor evidence="1">
        <name>FMN</name>
        <dbReference type="ChEBI" id="CHEBI:58210"/>
    </cofactor>
</comment>
<dbReference type="SMART" id="SM00903">
    <property type="entry name" value="Flavin_Reduct"/>
    <property type="match status" value="1"/>
</dbReference>
<evidence type="ECO:0000256" key="4">
    <source>
        <dbReference type="ARBA" id="ARBA00038054"/>
    </source>
</evidence>
<keyword evidence="3" id="KW-0288">FMN</keyword>
<dbReference type="EMBL" id="BMIU01000013">
    <property type="protein sequence ID" value="GGF37324.1"/>
    <property type="molecule type" value="Genomic_DNA"/>
</dbReference>
<keyword evidence="2" id="KW-0285">Flavoprotein</keyword>
<accession>A0ABQ1V3J2</accession>
<dbReference type="PANTHER" id="PTHR33798:SF5">
    <property type="entry name" value="FLAVIN REDUCTASE LIKE DOMAIN-CONTAINING PROTEIN"/>
    <property type="match status" value="1"/>
</dbReference>
<sequence>MIKTIDPKKVSVAAFHSHMLGAIAPRPIAFVSSMDSAGQVNLSPFSFFNAFGSNPPVVVFSPSRRVRDNTTKHTLENVREVPEVVINIVNYAMVQQMSLASTEYEKGINEFVKAGLTEARSVAVRPPRVEEAPVAFECKVIDVVSIGEEGGAANLVICEILLAHVDEAILNEEGEIAPAKLDTVARMGGDWYCRASGDALFKVKKPVKTKGLGIDQLPKNVRLSVVLTGNDLGKLGNVEALPEEGAVQDYATRPEIKEMLVRFQNDRESLVFHFHEHARELLKEDKVEEAWLVLSQIE</sequence>
<evidence type="ECO:0000256" key="3">
    <source>
        <dbReference type="ARBA" id="ARBA00022643"/>
    </source>
</evidence>
<reference evidence="7" key="1">
    <citation type="journal article" date="2019" name="Int. J. Syst. Evol. Microbiol.">
        <title>The Global Catalogue of Microorganisms (GCM) 10K type strain sequencing project: providing services to taxonomists for standard genome sequencing and annotation.</title>
        <authorList>
            <consortium name="The Broad Institute Genomics Platform"/>
            <consortium name="The Broad Institute Genome Sequencing Center for Infectious Disease"/>
            <person name="Wu L."/>
            <person name="Ma J."/>
        </authorList>
    </citation>
    <scope>NUCLEOTIDE SEQUENCE [LARGE SCALE GENOMIC DNA]</scope>
    <source>
        <strain evidence="7">CGMCC 1.15407</strain>
    </source>
</reference>
<dbReference type="RefSeq" id="WP_137402803.1">
    <property type="nucleotide sequence ID" value="NZ_BMIU01000013.1"/>
</dbReference>
<dbReference type="Proteomes" id="UP000647339">
    <property type="component" value="Unassembled WGS sequence"/>
</dbReference>
<dbReference type="SUPFAM" id="SSF50475">
    <property type="entry name" value="FMN-binding split barrel"/>
    <property type="match status" value="1"/>
</dbReference>
<dbReference type="PANTHER" id="PTHR33798">
    <property type="entry name" value="FLAVOPROTEIN OXYGENASE"/>
    <property type="match status" value="1"/>
</dbReference>
<dbReference type="InterPro" id="IPR002563">
    <property type="entry name" value="Flavin_Rdtase-like_dom"/>
</dbReference>
<evidence type="ECO:0000256" key="2">
    <source>
        <dbReference type="ARBA" id="ARBA00022630"/>
    </source>
</evidence>